<sequence length="138" mass="16418">MRRHNFKKLIIWQEAMKLVDQNYLLTATLPDYEKFGLRIQMNRCSVSIASNISEGPSKRTNKHFTKVLGDSLGSAYEWVTQLMVCYPQKFISEKNFLVLEEKYKHYRVKFQTLMTSWNQKFKILKQKSLSLDSKRRDS</sequence>
<comment type="caution">
    <text evidence="1">The sequence shown here is derived from an EMBL/GenBank/DDBJ whole genome shotgun (WGS) entry which is preliminary data.</text>
</comment>
<dbReference type="NCBIfam" id="TIGR02436">
    <property type="entry name" value="four helix bundle protein"/>
    <property type="match status" value="1"/>
</dbReference>
<dbReference type="SUPFAM" id="SSF158446">
    <property type="entry name" value="IVS-encoded protein-like"/>
    <property type="match status" value="1"/>
</dbReference>
<dbReference type="Proteomes" id="UP000478505">
    <property type="component" value="Unassembled WGS sequence"/>
</dbReference>
<evidence type="ECO:0000313" key="1">
    <source>
        <dbReference type="EMBL" id="NEV94914.1"/>
    </source>
</evidence>
<dbReference type="PANTHER" id="PTHR38471">
    <property type="entry name" value="FOUR HELIX BUNDLE PROTEIN"/>
    <property type="match status" value="1"/>
</dbReference>
<dbReference type="Gene3D" id="1.20.1440.60">
    <property type="entry name" value="23S rRNA-intervening sequence"/>
    <property type="match status" value="1"/>
</dbReference>
<dbReference type="AlphaFoldDB" id="A0A6B3RBL7"/>
<dbReference type="Pfam" id="PF05635">
    <property type="entry name" value="23S_rRNA_IVP"/>
    <property type="match status" value="1"/>
</dbReference>
<dbReference type="EMBL" id="JAAIKD010000007">
    <property type="protein sequence ID" value="NEV94914.1"/>
    <property type="molecule type" value="Genomic_DNA"/>
</dbReference>
<organism evidence="1 2">
    <name type="scientific">Psychroflexus aurantiacus</name>
    <dbReference type="NCBI Taxonomy" id="2709310"/>
    <lineage>
        <taxon>Bacteria</taxon>
        <taxon>Pseudomonadati</taxon>
        <taxon>Bacteroidota</taxon>
        <taxon>Flavobacteriia</taxon>
        <taxon>Flavobacteriales</taxon>
        <taxon>Flavobacteriaceae</taxon>
        <taxon>Psychroflexus</taxon>
    </lineage>
</organism>
<gene>
    <name evidence="1" type="ORF">G3567_12250</name>
</gene>
<proteinExistence type="predicted"/>
<dbReference type="InterPro" id="IPR036583">
    <property type="entry name" value="23S_rRNA_IVS_sf"/>
</dbReference>
<reference evidence="1 2" key="1">
    <citation type="submission" date="2020-02" db="EMBL/GenBank/DDBJ databases">
        <title>Flavobacteriaceae Psychroflexus bacterium YR1-1, complete genome.</title>
        <authorList>
            <person name="Li Y."/>
            <person name="Wu S."/>
        </authorList>
    </citation>
    <scope>NUCLEOTIDE SEQUENCE [LARGE SCALE GENOMIC DNA]</scope>
    <source>
        <strain evidence="1 2">YR1-1</strain>
    </source>
</reference>
<protein>
    <submittedName>
        <fullName evidence="1">Four helix bundle protein</fullName>
    </submittedName>
</protein>
<evidence type="ECO:0000313" key="2">
    <source>
        <dbReference type="Proteomes" id="UP000478505"/>
    </source>
</evidence>
<dbReference type="InterPro" id="IPR012657">
    <property type="entry name" value="23S_rRNA-intervening_sequence"/>
</dbReference>
<dbReference type="PANTHER" id="PTHR38471:SF2">
    <property type="entry name" value="FOUR HELIX BUNDLE PROTEIN"/>
    <property type="match status" value="1"/>
</dbReference>
<keyword evidence="2" id="KW-1185">Reference proteome</keyword>
<name>A0A6B3RBL7_9FLAO</name>
<dbReference type="CDD" id="cd16377">
    <property type="entry name" value="23S_rRNA_IVP_like"/>
    <property type="match status" value="1"/>
</dbReference>
<accession>A0A6B3RBL7</accession>